<accession>A0ABN3K308</accession>
<dbReference type="EMBL" id="BAAARW010000032">
    <property type="protein sequence ID" value="GAA2447329.1"/>
    <property type="molecule type" value="Genomic_DNA"/>
</dbReference>
<proteinExistence type="predicted"/>
<organism evidence="1 2">
    <name type="scientific">Actinomadura vinacea</name>
    <dbReference type="NCBI Taxonomy" id="115336"/>
    <lineage>
        <taxon>Bacteria</taxon>
        <taxon>Bacillati</taxon>
        <taxon>Actinomycetota</taxon>
        <taxon>Actinomycetes</taxon>
        <taxon>Streptosporangiales</taxon>
        <taxon>Thermomonosporaceae</taxon>
        <taxon>Actinomadura</taxon>
    </lineage>
</organism>
<reference evidence="1 2" key="1">
    <citation type="journal article" date="2019" name="Int. J. Syst. Evol. Microbiol.">
        <title>The Global Catalogue of Microorganisms (GCM) 10K type strain sequencing project: providing services to taxonomists for standard genome sequencing and annotation.</title>
        <authorList>
            <consortium name="The Broad Institute Genomics Platform"/>
            <consortium name="The Broad Institute Genome Sequencing Center for Infectious Disease"/>
            <person name="Wu L."/>
            <person name="Ma J."/>
        </authorList>
    </citation>
    <scope>NUCLEOTIDE SEQUENCE [LARGE SCALE GENOMIC DNA]</scope>
    <source>
        <strain evidence="1 2">JCM 3325</strain>
    </source>
</reference>
<name>A0ABN3K308_9ACTN</name>
<keyword evidence="2" id="KW-1185">Reference proteome</keyword>
<dbReference type="Proteomes" id="UP001501231">
    <property type="component" value="Unassembled WGS sequence"/>
</dbReference>
<evidence type="ECO:0000313" key="1">
    <source>
        <dbReference type="EMBL" id="GAA2447329.1"/>
    </source>
</evidence>
<protein>
    <submittedName>
        <fullName evidence="1">Uncharacterized protein</fullName>
    </submittedName>
</protein>
<gene>
    <name evidence="1" type="ORF">GCM10010191_75710</name>
</gene>
<comment type="caution">
    <text evidence="1">The sequence shown here is derived from an EMBL/GenBank/DDBJ whole genome shotgun (WGS) entry which is preliminary data.</text>
</comment>
<evidence type="ECO:0000313" key="2">
    <source>
        <dbReference type="Proteomes" id="UP001501231"/>
    </source>
</evidence>
<sequence>MAHFMVLVFVEARATDPGAVAEEAMMPYFESRTDGFVIGGRYDGVVKGQEQEFNLPPAEFQRRYGLDVVRPENNIVPVTALPRTVVPLAVVTPDGVWHEWGDDQEEDAWAAEFRKLAAAHQDALAVAIDCHC</sequence>